<dbReference type="AlphaFoldDB" id="A0A3M6TI90"/>
<gene>
    <name evidence="2" type="ORF">pdam_00003220</name>
</gene>
<dbReference type="InterPro" id="IPR049341">
    <property type="entry name" value="TRADD-like_N"/>
</dbReference>
<accession>A0A3M6TI90</accession>
<dbReference type="SUPFAM" id="SSF47986">
    <property type="entry name" value="DEATH domain"/>
    <property type="match status" value="2"/>
</dbReference>
<keyword evidence="3" id="KW-1185">Reference proteome</keyword>
<sequence>MSTSEYNSLLFEISERIDGLNALQRLVFICRGKLTQSGSGNVHDGLSLFKELEEHGYLGVDRLKLMKELLKSVKEWSLFGKVKKFENKRKEYKGLLEKIICALDELNDMERLITLCRGNIRDGNIGNIVDVRSLFEELENQETLGIDCLDVVKVILAETGKTDLFKEVKEFEERRDQEDGFEAKKAQAAALASSVRNSLIGVVNMKTVFKLFAGGLVIVSASEVLSGWSSYEQLVAAVQNCVLPAGTNLVQITDGCVCLTVQAESLSALTNLWKLYQDGTLQKRLYDFFVTDEMRRLAEGEDVEVNVTIEEEEYQKACVELIQGAQ</sequence>
<organism evidence="2 3">
    <name type="scientific">Pocillopora damicornis</name>
    <name type="common">Cauliflower coral</name>
    <name type="synonym">Millepora damicornis</name>
    <dbReference type="NCBI Taxonomy" id="46731"/>
    <lineage>
        <taxon>Eukaryota</taxon>
        <taxon>Metazoa</taxon>
        <taxon>Cnidaria</taxon>
        <taxon>Anthozoa</taxon>
        <taxon>Hexacorallia</taxon>
        <taxon>Scleractinia</taxon>
        <taxon>Astrocoeniina</taxon>
        <taxon>Pocilloporidae</taxon>
        <taxon>Pocillopora</taxon>
    </lineage>
</organism>
<feature type="domain" description="DED" evidence="1">
    <location>
        <begin position="5"/>
        <end position="84"/>
    </location>
</feature>
<protein>
    <recommendedName>
        <fullName evidence="1">DED domain-containing protein</fullName>
    </recommendedName>
</protein>
<dbReference type="Proteomes" id="UP000275408">
    <property type="component" value="Unassembled WGS sequence"/>
</dbReference>
<evidence type="ECO:0000313" key="2">
    <source>
        <dbReference type="EMBL" id="RMX41115.1"/>
    </source>
</evidence>
<proteinExistence type="predicted"/>
<dbReference type="Gene3D" id="1.10.533.10">
    <property type="entry name" value="Death Domain, Fas"/>
    <property type="match status" value="2"/>
</dbReference>
<dbReference type="PROSITE" id="PS50168">
    <property type="entry name" value="DED"/>
    <property type="match status" value="2"/>
</dbReference>
<dbReference type="Pfam" id="PF20694">
    <property type="entry name" value="TRADD-like_N"/>
    <property type="match status" value="1"/>
</dbReference>
<dbReference type="InterPro" id="IPR011029">
    <property type="entry name" value="DEATH-like_dom_sf"/>
</dbReference>
<dbReference type="PANTHER" id="PTHR48169:SF3">
    <property type="entry name" value="CASP8 AND FADD LIKE APOPTOSIS REGULATOR"/>
    <property type="match status" value="1"/>
</dbReference>
<reference evidence="2 3" key="1">
    <citation type="journal article" date="2018" name="Sci. Rep.">
        <title>Comparative analysis of the Pocillopora damicornis genome highlights role of immune system in coral evolution.</title>
        <authorList>
            <person name="Cunning R."/>
            <person name="Bay R.A."/>
            <person name="Gillette P."/>
            <person name="Baker A.C."/>
            <person name="Traylor-Knowles N."/>
        </authorList>
    </citation>
    <scope>NUCLEOTIDE SEQUENCE [LARGE SCALE GENOMIC DNA]</scope>
    <source>
        <strain evidence="2">RSMAS</strain>
        <tissue evidence="2">Whole animal</tissue>
    </source>
</reference>
<name>A0A3M6TI90_POCDA</name>
<feature type="non-terminal residue" evidence="2">
    <location>
        <position position="326"/>
    </location>
</feature>
<dbReference type="STRING" id="46731.A0A3M6TI90"/>
<dbReference type="OrthoDB" id="5988325at2759"/>
<dbReference type="InterPro" id="IPR001875">
    <property type="entry name" value="DED_dom"/>
</dbReference>
<evidence type="ECO:0000313" key="3">
    <source>
        <dbReference type="Proteomes" id="UP000275408"/>
    </source>
</evidence>
<dbReference type="GO" id="GO:0042981">
    <property type="term" value="P:regulation of apoptotic process"/>
    <property type="evidence" value="ECO:0007669"/>
    <property type="project" value="InterPro"/>
</dbReference>
<dbReference type="EMBL" id="RCHS01003527">
    <property type="protein sequence ID" value="RMX41115.1"/>
    <property type="molecule type" value="Genomic_DNA"/>
</dbReference>
<dbReference type="Pfam" id="PF01335">
    <property type="entry name" value="DED"/>
    <property type="match status" value="1"/>
</dbReference>
<dbReference type="SMART" id="SM00031">
    <property type="entry name" value="DED"/>
    <property type="match status" value="2"/>
</dbReference>
<feature type="domain" description="DED" evidence="1">
    <location>
        <begin position="91"/>
        <end position="170"/>
    </location>
</feature>
<comment type="caution">
    <text evidence="2">The sequence shown here is derived from an EMBL/GenBank/DDBJ whole genome shotgun (WGS) entry which is preliminary data.</text>
</comment>
<dbReference type="PANTHER" id="PTHR48169">
    <property type="entry name" value="DED DOMAIN-CONTAINING PROTEIN"/>
    <property type="match status" value="1"/>
</dbReference>
<evidence type="ECO:0000259" key="1">
    <source>
        <dbReference type="PROSITE" id="PS50168"/>
    </source>
</evidence>